<feature type="compositionally biased region" description="Acidic residues" evidence="6">
    <location>
        <begin position="458"/>
        <end position="473"/>
    </location>
</feature>
<dbReference type="PROSITE" id="PS51184">
    <property type="entry name" value="JMJC"/>
    <property type="match status" value="1"/>
</dbReference>
<name>A0A8S1EPS6_9PELO</name>
<dbReference type="PANTHER" id="PTHR23123">
    <property type="entry name" value="PHD/F-BOX CONTAINING PROTEIN"/>
    <property type="match status" value="1"/>
</dbReference>
<proteinExistence type="predicted"/>
<sequence>MPPKRKSRGGGTGRGRGRPRGQNKKQKRNSSSEDEQEVSDIEDEDGFNKASLQRCVKYNFEELMNDPSLQHPEFIHRIEPEELNMEYFEKTGLEHPLLFKCDPKLIGMTVPDQSFSVDDVLNLVGGNRIIEVVEVSNQGSVKMSLQDFINFYKTPAKDRKVLYNVLSLEFSLTPLEDVVKSPTLVREIDWVGNKWPDELRQRWIAFNGRDKKLYTPHHTFPKVQNYCLMSVADCYTDFHIDFSGTSVWYHVLKGKKVFWLIPPTETNFLLYQEFIQTVGDSTFFGKSVETCHTVILDPGDTMLIPSGWIHAVYTPEDSLVFGGNFLHSMSCQMQIRVYQCENRLNITRKFRLPYNEELLFFVIADYVKKWTGREYARPLRIEDARMDYVGEKWKAAGGHLKKIEYSDFEHGVELTNDMIEDDTNLGEKEEVKVIAMHAENSVFASARKQQKQIHVDNGLDEEADDDDDEDNVSAEEREKLHDAEIDALSASNPLIFYKNSKHDFVRNKSVPDHKLPVGYEPPINFNQEELDKISPRLLAELEALGTYLKRKAKVEISEGICQPASLLNCFLAVLKRRKAQLEGKEVEETVVAKRKITRGAISTGDLSFCEDGLVKTENSSNVVAKEEPSTLDDTRFNAQDFPEEFLESEEKIKEAIRDGDDDGSDAQISEHHDNTKAEDQDEDYRESRDNTPIGATRRSSRQAATRASVAIKNEVEDENSVKKEEPEEEDDLTWRQKMEKEEKDHENSQAPDKKSKKMEEKAKKVKLTREEKREKKEKEQERKRKSSTLDAALIAAHGMSKTKKKKKPEKPMFVGGVPMVPIMNEPAAPNPYNYDPMMEMVKLGTGQLKSAYRKTKNNIELNLEKKKFKLERQSQEEASQESQENNVKKSEGAKMAKQPISIDIFDIPSSSSAPVIKKKKEKKVERQDSPSESSHNKLKPVSPALSSPHSVTKDRRKSGEHGHSSTAKVYMPTVSRQDRMIADAPSPATPATSRHSSISERRPINLPSTPSNISRNSSIDIPYTPSAPVHKTSWMSAGSSDRADSVDESPIDVVSDQTPPTILSPQQLSMDRKDVRKDIGNGNPSPFELLPIIPKPSKIPASTAINQLKSLVTQLNQLNEVE</sequence>
<dbReference type="OrthoDB" id="5851881at2759"/>
<feature type="compositionally biased region" description="Low complexity" evidence="6">
    <location>
        <begin position="984"/>
        <end position="993"/>
    </location>
</feature>
<keyword evidence="3" id="KW-0408">Iron</keyword>
<keyword evidence="4" id="KW-0805">Transcription regulation</keyword>
<evidence type="ECO:0000256" key="6">
    <source>
        <dbReference type="SAM" id="MobiDB-lite"/>
    </source>
</evidence>
<organism evidence="8 9">
    <name type="scientific">Caenorhabditis bovis</name>
    <dbReference type="NCBI Taxonomy" id="2654633"/>
    <lineage>
        <taxon>Eukaryota</taxon>
        <taxon>Metazoa</taxon>
        <taxon>Ecdysozoa</taxon>
        <taxon>Nematoda</taxon>
        <taxon>Chromadorea</taxon>
        <taxon>Rhabditida</taxon>
        <taxon>Rhabditina</taxon>
        <taxon>Rhabditomorpha</taxon>
        <taxon>Rhabditoidea</taxon>
        <taxon>Rhabditidae</taxon>
        <taxon>Peloderinae</taxon>
        <taxon>Caenorhabditis</taxon>
    </lineage>
</organism>
<accession>A0A8S1EPS6</accession>
<dbReference type="SMART" id="SM00558">
    <property type="entry name" value="JmjC"/>
    <property type="match status" value="1"/>
</dbReference>
<dbReference type="Pfam" id="PF13621">
    <property type="entry name" value="Cupin_8"/>
    <property type="match status" value="1"/>
</dbReference>
<feature type="region of interest" description="Disordered" evidence="6">
    <location>
        <begin position="456"/>
        <end position="475"/>
    </location>
</feature>
<dbReference type="GO" id="GO:0016491">
    <property type="term" value="F:oxidoreductase activity"/>
    <property type="evidence" value="ECO:0007669"/>
    <property type="project" value="UniProtKB-KW"/>
</dbReference>
<dbReference type="EMBL" id="CADEPM010000003">
    <property type="protein sequence ID" value="CAB3402172.1"/>
    <property type="molecule type" value="Genomic_DNA"/>
</dbReference>
<dbReference type="InterPro" id="IPR003347">
    <property type="entry name" value="JmjC_dom"/>
</dbReference>
<evidence type="ECO:0000256" key="4">
    <source>
        <dbReference type="ARBA" id="ARBA00023015"/>
    </source>
</evidence>
<evidence type="ECO:0000259" key="7">
    <source>
        <dbReference type="PROSITE" id="PS51184"/>
    </source>
</evidence>
<evidence type="ECO:0000256" key="3">
    <source>
        <dbReference type="ARBA" id="ARBA00023004"/>
    </source>
</evidence>
<evidence type="ECO:0000256" key="1">
    <source>
        <dbReference type="ARBA" id="ARBA00022723"/>
    </source>
</evidence>
<dbReference type="InterPro" id="IPR041667">
    <property type="entry name" value="Cupin_8"/>
</dbReference>
<dbReference type="GO" id="GO:0046872">
    <property type="term" value="F:metal ion binding"/>
    <property type="evidence" value="ECO:0007669"/>
    <property type="project" value="UniProtKB-KW"/>
</dbReference>
<feature type="compositionally biased region" description="Acidic residues" evidence="6">
    <location>
        <begin position="32"/>
        <end position="45"/>
    </location>
</feature>
<dbReference type="Gene3D" id="2.60.120.650">
    <property type="entry name" value="Cupin"/>
    <property type="match status" value="1"/>
</dbReference>
<feature type="region of interest" description="Disordered" evidence="6">
    <location>
        <begin position="1"/>
        <end position="45"/>
    </location>
</feature>
<feature type="compositionally biased region" description="Basic and acidic residues" evidence="6">
    <location>
        <begin position="732"/>
        <end position="782"/>
    </location>
</feature>
<feature type="region of interest" description="Disordered" evidence="6">
    <location>
        <begin position="859"/>
        <end position="1089"/>
    </location>
</feature>
<gene>
    <name evidence="8" type="ORF">CBOVIS_LOCUS4822</name>
</gene>
<keyword evidence="2" id="KW-0560">Oxidoreductase</keyword>
<feature type="compositionally biased region" description="Basic and acidic residues" evidence="6">
    <location>
        <begin position="951"/>
        <end position="963"/>
    </location>
</feature>
<evidence type="ECO:0000256" key="5">
    <source>
        <dbReference type="ARBA" id="ARBA00023163"/>
    </source>
</evidence>
<feature type="compositionally biased region" description="Basic and acidic residues" evidence="6">
    <location>
        <begin position="862"/>
        <end position="875"/>
    </location>
</feature>
<feature type="compositionally biased region" description="Basic and acidic residues" evidence="6">
    <location>
        <begin position="668"/>
        <end position="678"/>
    </location>
</feature>
<dbReference type="InterPro" id="IPR050690">
    <property type="entry name" value="JHDM1_Histone_Demethylase"/>
</dbReference>
<comment type="caution">
    <text evidence="8">The sequence shown here is derived from an EMBL/GenBank/DDBJ whole genome shotgun (WGS) entry which is preliminary data.</text>
</comment>
<feature type="domain" description="JmjC" evidence="7">
    <location>
        <begin position="170"/>
        <end position="342"/>
    </location>
</feature>
<protein>
    <recommendedName>
        <fullName evidence="7">JmjC domain-containing protein</fullName>
    </recommendedName>
</protein>
<feature type="region of interest" description="Disordered" evidence="6">
    <location>
        <begin position="657"/>
        <end position="812"/>
    </location>
</feature>
<dbReference type="AlphaFoldDB" id="A0A8S1EPS6"/>
<evidence type="ECO:0000313" key="9">
    <source>
        <dbReference type="Proteomes" id="UP000494206"/>
    </source>
</evidence>
<reference evidence="8 9" key="1">
    <citation type="submission" date="2020-04" db="EMBL/GenBank/DDBJ databases">
        <authorList>
            <person name="Laetsch R D."/>
            <person name="Stevens L."/>
            <person name="Kumar S."/>
            <person name="Blaxter L. M."/>
        </authorList>
    </citation>
    <scope>NUCLEOTIDE SEQUENCE [LARGE SCALE GENOMIC DNA]</scope>
</reference>
<feature type="compositionally biased region" description="Polar residues" evidence="6">
    <location>
        <begin position="1006"/>
        <end position="1019"/>
    </location>
</feature>
<keyword evidence="1" id="KW-0479">Metal-binding</keyword>
<feature type="compositionally biased region" description="Low complexity" evidence="6">
    <location>
        <begin position="695"/>
        <end position="708"/>
    </location>
</feature>
<feature type="compositionally biased region" description="Basic residues" evidence="6">
    <location>
        <begin position="15"/>
        <end position="28"/>
    </location>
</feature>
<keyword evidence="9" id="KW-1185">Reference proteome</keyword>
<keyword evidence="5" id="KW-0804">Transcription</keyword>
<evidence type="ECO:0000313" key="8">
    <source>
        <dbReference type="EMBL" id="CAB3402172.1"/>
    </source>
</evidence>
<feature type="compositionally biased region" description="Low complexity" evidence="6">
    <location>
        <begin position="899"/>
        <end position="912"/>
    </location>
</feature>
<dbReference type="SUPFAM" id="SSF51197">
    <property type="entry name" value="Clavaminate synthase-like"/>
    <property type="match status" value="1"/>
</dbReference>
<feature type="compositionally biased region" description="Basic and acidic residues" evidence="6">
    <location>
        <begin position="1070"/>
        <end position="1079"/>
    </location>
</feature>
<evidence type="ECO:0000256" key="2">
    <source>
        <dbReference type="ARBA" id="ARBA00023002"/>
    </source>
</evidence>
<feature type="compositionally biased region" description="Polar residues" evidence="6">
    <location>
        <begin position="1055"/>
        <end position="1069"/>
    </location>
</feature>
<dbReference type="Proteomes" id="UP000494206">
    <property type="component" value="Unassembled WGS sequence"/>
</dbReference>